<dbReference type="InterPro" id="IPR015915">
    <property type="entry name" value="Kelch-typ_b-propeller"/>
</dbReference>
<dbReference type="AlphaFoldDB" id="A0A3B1IQE0"/>
<dbReference type="Proteomes" id="UP000018467">
    <property type="component" value="Unassembled WGS sequence"/>
</dbReference>
<name>A0A3B1IQE0_ASTMX</name>
<dbReference type="InParanoid" id="A0A3B1IQE0"/>
<dbReference type="InterPro" id="IPR051568">
    <property type="entry name" value="LZTR1/Attractin"/>
</dbReference>
<dbReference type="PANTHER" id="PTHR46376:SF1">
    <property type="entry name" value="LEUCINE-ZIPPER-LIKE TRANSCRIPTIONAL REGULATOR 1"/>
    <property type="match status" value="1"/>
</dbReference>
<protein>
    <submittedName>
        <fullName evidence="3">Si:dkey-3d4.3</fullName>
    </submittedName>
</protein>
<evidence type="ECO:0000256" key="1">
    <source>
        <dbReference type="ARBA" id="ARBA00022441"/>
    </source>
</evidence>
<reference evidence="4" key="2">
    <citation type="journal article" date="2014" name="Nat. Commun.">
        <title>The cavefish genome reveals candidate genes for eye loss.</title>
        <authorList>
            <person name="McGaugh S.E."/>
            <person name="Gross J.B."/>
            <person name="Aken B."/>
            <person name="Blin M."/>
            <person name="Borowsky R."/>
            <person name="Chalopin D."/>
            <person name="Hinaux H."/>
            <person name="Jeffery W.R."/>
            <person name="Keene A."/>
            <person name="Ma L."/>
            <person name="Minx P."/>
            <person name="Murphy D."/>
            <person name="O'Quin K.E."/>
            <person name="Retaux S."/>
            <person name="Rohner N."/>
            <person name="Searle S.M."/>
            <person name="Stahl B.A."/>
            <person name="Tabin C."/>
            <person name="Volff J.N."/>
            <person name="Yoshizawa M."/>
            <person name="Warren W.C."/>
        </authorList>
    </citation>
    <scope>NUCLEOTIDE SEQUENCE [LARGE SCALE GENOMIC DNA]</scope>
    <source>
        <strain evidence="4">female</strain>
    </source>
</reference>
<evidence type="ECO:0000256" key="2">
    <source>
        <dbReference type="ARBA" id="ARBA00022737"/>
    </source>
</evidence>
<dbReference type="Pfam" id="PF01344">
    <property type="entry name" value="Kelch_1"/>
    <property type="match status" value="1"/>
</dbReference>
<keyword evidence="2" id="KW-0677">Repeat</keyword>
<evidence type="ECO:0000313" key="3">
    <source>
        <dbReference type="Ensembl" id="ENSAMXP00000032188.1"/>
    </source>
</evidence>
<reference evidence="3" key="4">
    <citation type="submission" date="2025-09" db="UniProtKB">
        <authorList>
            <consortium name="Ensembl"/>
        </authorList>
    </citation>
    <scope>IDENTIFICATION</scope>
</reference>
<proteinExistence type="predicted"/>
<keyword evidence="1" id="KW-0880">Kelch repeat</keyword>
<reference evidence="3" key="3">
    <citation type="submission" date="2025-08" db="UniProtKB">
        <authorList>
            <consortium name="Ensembl"/>
        </authorList>
    </citation>
    <scope>IDENTIFICATION</scope>
</reference>
<sequence>MSNRNSPCLWTSVPQVCPAPCDRYKHASCAFRGNIYLLGGRKKHSLRDFWKYNVRNEWIELDCGGDQAPEELEEHSMVAHQGVLYVFGGLIDSAYSNSKSPLWPFDTHVMPSNRKGHSAVVMESSMYIYGGYIDMRGTSQEFWRLDLTGTWSLLSNAPVG</sequence>
<dbReference type="Gene3D" id="2.120.10.80">
    <property type="entry name" value="Kelch-type beta propeller"/>
    <property type="match status" value="1"/>
</dbReference>
<dbReference type="InterPro" id="IPR006652">
    <property type="entry name" value="Kelch_1"/>
</dbReference>
<dbReference type="SUPFAM" id="SSF117281">
    <property type="entry name" value="Kelch motif"/>
    <property type="match status" value="1"/>
</dbReference>
<dbReference type="Bgee" id="ENSAMXG00000039380">
    <property type="expression patterns" value="Expressed in testis and 14 other cell types or tissues"/>
</dbReference>
<keyword evidence="4" id="KW-1185">Reference proteome</keyword>
<dbReference type="PANTHER" id="PTHR46376">
    <property type="entry name" value="LEUCINE-ZIPPER-LIKE TRANSCRIPTIONAL REGULATOR 1"/>
    <property type="match status" value="1"/>
</dbReference>
<dbReference type="Ensembl" id="ENSAMXT00000047646.1">
    <property type="protein sequence ID" value="ENSAMXP00000032188.1"/>
    <property type="gene ID" value="ENSAMXG00000039380.1"/>
</dbReference>
<dbReference type="Pfam" id="PF24681">
    <property type="entry name" value="Kelch_KLHDC2_KLHL20_DRC7"/>
    <property type="match status" value="1"/>
</dbReference>
<dbReference type="GO" id="GO:0005794">
    <property type="term" value="C:Golgi apparatus"/>
    <property type="evidence" value="ECO:0007669"/>
    <property type="project" value="TreeGrafter"/>
</dbReference>
<organism evidence="3 4">
    <name type="scientific">Astyanax mexicanus</name>
    <name type="common">Blind cave fish</name>
    <name type="synonym">Astyanax fasciatus mexicanus</name>
    <dbReference type="NCBI Taxonomy" id="7994"/>
    <lineage>
        <taxon>Eukaryota</taxon>
        <taxon>Metazoa</taxon>
        <taxon>Chordata</taxon>
        <taxon>Craniata</taxon>
        <taxon>Vertebrata</taxon>
        <taxon>Euteleostomi</taxon>
        <taxon>Actinopterygii</taxon>
        <taxon>Neopterygii</taxon>
        <taxon>Teleostei</taxon>
        <taxon>Ostariophysi</taxon>
        <taxon>Characiformes</taxon>
        <taxon>Characoidei</taxon>
        <taxon>Acestrorhamphidae</taxon>
        <taxon>Acestrorhamphinae</taxon>
        <taxon>Astyanax</taxon>
    </lineage>
</organism>
<evidence type="ECO:0000313" key="4">
    <source>
        <dbReference type="Proteomes" id="UP000018467"/>
    </source>
</evidence>
<accession>A0A3B1IQE0</accession>
<dbReference type="GeneTree" id="ENSGT00940000165735"/>
<reference evidence="4" key="1">
    <citation type="submission" date="2013-03" db="EMBL/GenBank/DDBJ databases">
        <authorList>
            <person name="Jeffery W."/>
            <person name="Warren W."/>
            <person name="Wilson R.K."/>
        </authorList>
    </citation>
    <scope>NUCLEOTIDE SEQUENCE</scope>
    <source>
        <strain evidence="4">female</strain>
    </source>
</reference>